<name>A0ABN4H7V9_9GAMM</name>
<evidence type="ECO:0000313" key="1">
    <source>
        <dbReference type="EMBL" id="AKN88509.1"/>
    </source>
</evidence>
<proteinExistence type="predicted"/>
<keyword evidence="2" id="KW-1185">Reference proteome</keyword>
<reference evidence="1" key="1">
    <citation type="submission" date="2017-08" db="EMBL/GenBank/DDBJ databases">
        <title>Complete Genome Sequence of Francisella noatunensis subsp. orientalis strain FNO190.</title>
        <authorList>
            <person name="Pereira F.L."/>
            <person name="Goncalves L.A."/>
            <person name="Guilherme T.C."/>
            <person name="Soares S.C."/>
            <person name="Dorella F.A."/>
            <person name="Carvalho A.F."/>
            <person name="Leibowitz M.P."/>
            <person name="Leal C.A.G."/>
            <person name="Azevedo V.A.C."/>
            <person name="Figueiredo H.C.P."/>
        </authorList>
    </citation>
    <scope>NUCLEOTIDE SEQUENCE</scope>
    <source>
        <strain evidence="1">FNO190</strain>
    </source>
</reference>
<gene>
    <name evidence="1" type="ORF">FNO190_0735</name>
</gene>
<organism evidence="1 2">
    <name type="scientific">Francisella orientalis</name>
    <dbReference type="NCBI Taxonomy" id="299583"/>
    <lineage>
        <taxon>Bacteria</taxon>
        <taxon>Pseudomonadati</taxon>
        <taxon>Pseudomonadota</taxon>
        <taxon>Gammaproteobacteria</taxon>
        <taxon>Thiotrichales</taxon>
        <taxon>Francisellaceae</taxon>
        <taxon>Francisella</taxon>
    </lineage>
</organism>
<accession>A0ABN4H7V9</accession>
<sequence>MGDISSKKFSLEVIRIIKNALSNVFWFKKSLEEFIRSVTNDTNILFHQLKEK</sequence>
<protein>
    <submittedName>
        <fullName evidence="1">Uncharacterized protein</fullName>
    </submittedName>
</protein>
<dbReference type="Proteomes" id="UP000035930">
    <property type="component" value="Chromosome"/>
</dbReference>
<dbReference type="EMBL" id="CP011923">
    <property type="protein sequence ID" value="AKN88509.1"/>
    <property type="molecule type" value="Genomic_DNA"/>
</dbReference>
<evidence type="ECO:0000313" key="2">
    <source>
        <dbReference type="Proteomes" id="UP000035930"/>
    </source>
</evidence>